<feature type="transmembrane region" description="Helical" evidence="1">
    <location>
        <begin position="27"/>
        <end position="47"/>
    </location>
</feature>
<keyword evidence="1" id="KW-0472">Membrane</keyword>
<reference evidence="2 3" key="1">
    <citation type="journal article" date="2019" name="Int. J. Syst. Evol. Microbiol.">
        <title>The Global Catalogue of Microorganisms (GCM) 10K type strain sequencing project: providing services to taxonomists for standard genome sequencing and annotation.</title>
        <authorList>
            <consortium name="The Broad Institute Genomics Platform"/>
            <consortium name="The Broad Institute Genome Sequencing Center for Infectious Disease"/>
            <person name="Wu L."/>
            <person name="Ma J."/>
        </authorList>
    </citation>
    <scope>NUCLEOTIDE SEQUENCE [LARGE SCALE GENOMIC DNA]</scope>
    <source>
        <strain evidence="2 3">JCM 14559</strain>
    </source>
</reference>
<evidence type="ECO:0000313" key="2">
    <source>
        <dbReference type="EMBL" id="GAA2088412.1"/>
    </source>
</evidence>
<keyword evidence="3" id="KW-1185">Reference proteome</keyword>
<evidence type="ECO:0000256" key="1">
    <source>
        <dbReference type="SAM" id="Phobius"/>
    </source>
</evidence>
<accession>A0ABN2WBA7</accession>
<proteinExistence type="predicted"/>
<feature type="transmembrane region" description="Helical" evidence="1">
    <location>
        <begin position="150"/>
        <end position="169"/>
    </location>
</feature>
<feature type="transmembrane region" description="Helical" evidence="1">
    <location>
        <begin position="93"/>
        <end position="113"/>
    </location>
</feature>
<dbReference type="Pfam" id="PF17197">
    <property type="entry name" value="DUF5134"/>
    <property type="match status" value="1"/>
</dbReference>
<feature type="transmembrane region" description="Helical" evidence="1">
    <location>
        <begin position="120"/>
        <end position="138"/>
    </location>
</feature>
<sequence>MIVGGAARSGGSGAEGTEGDAMHGPALVSWLLAALAAGSGGYCGWRVRRWSADPACGGHHRARRESDVLEAAMGLGMAGMALLPGVFWGWPYALLAAVLLVGALAGRGAGLRVHRLHHGIGALAMAYMALAMAGGGGAPGGHGGHHGQPGGLPVLTGALLVYFGAYALWEGSRVLAVGGPAGAGGPVGAPLPRACRAAMGIGMFAMLLSM</sequence>
<keyword evidence="1" id="KW-1133">Transmembrane helix</keyword>
<dbReference type="InterPro" id="IPR033458">
    <property type="entry name" value="DUF5134"/>
</dbReference>
<dbReference type="EMBL" id="BAAANS010000005">
    <property type="protein sequence ID" value="GAA2088412.1"/>
    <property type="molecule type" value="Genomic_DNA"/>
</dbReference>
<keyword evidence="1" id="KW-0812">Transmembrane</keyword>
<protein>
    <submittedName>
        <fullName evidence="2">DUF5134 domain-containing protein</fullName>
    </submittedName>
</protein>
<dbReference type="Proteomes" id="UP001500897">
    <property type="component" value="Unassembled WGS sequence"/>
</dbReference>
<name>A0ABN2WBA7_9ACTN</name>
<organism evidence="2 3">
    <name type="scientific">Kitasatospora saccharophila</name>
    <dbReference type="NCBI Taxonomy" id="407973"/>
    <lineage>
        <taxon>Bacteria</taxon>
        <taxon>Bacillati</taxon>
        <taxon>Actinomycetota</taxon>
        <taxon>Actinomycetes</taxon>
        <taxon>Kitasatosporales</taxon>
        <taxon>Streptomycetaceae</taxon>
        <taxon>Kitasatospora</taxon>
    </lineage>
</organism>
<feature type="transmembrane region" description="Helical" evidence="1">
    <location>
        <begin position="68"/>
        <end position="87"/>
    </location>
</feature>
<comment type="caution">
    <text evidence="2">The sequence shown here is derived from an EMBL/GenBank/DDBJ whole genome shotgun (WGS) entry which is preliminary data.</text>
</comment>
<gene>
    <name evidence="2" type="ORF">GCM10009759_10510</name>
</gene>
<evidence type="ECO:0000313" key="3">
    <source>
        <dbReference type="Proteomes" id="UP001500897"/>
    </source>
</evidence>